<proteinExistence type="predicted"/>
<dbReference type="RefSeq" id="WP_154544871.1">
    <property type="nucleotide sequence ID" value="NZ_VULO01000007.1"/>
</dbReference>
<reference evidence="1 2" key="1">
    <citation type="submission" date="2019-08" db="EMBL/GenBank/DDBJ databases">
        <title>In-depth cultivation of the pig gut microbiome towards novel bacterial diversity and tailored functional studies.</title>
        <authorList>
            <person name="Wylensek D."/>
            <person name="Hitch T.C.A."/>
            <person name="Clavel T."/>
        </authorList>
    </citation>
    <scope>NUCLEOTIDE SEQUENCE [LARGE SCALE GENOMIC DNA]</scope>
    <source>
        <strain evidence="1 2">WB03_NA08</strain>
    </source>
</reference>
<comment type="caution">
    <text evidence="1">The sequence shown here is derived from an EMBL/GenBank/DDBJ whole genome shotgun (WGS) entry which is preliminary data.</text>
</comment>
<dbReference type="AlphaFoldDB" id="A0A6N7W7L1"/>
<dbReference type="EMBL" id="VULO01000007">
    <property type="protein sequence ID" value="MSS84483.1"/>
    <property type="molecule type" value="Genomic_DNA"/>
</dbReference>
<organism evidence="1 2">
    <name type="scientific">Scrofimicrobium canadense</name>
    <dbReference type="NCBI Taxonomy" id="2652290"/>
    <lineage>
        <taxon>Bacteria</taxon>
        <taxon>Bacillati</taxon>
        <taxon>Actinomycetota</taxon>
        <taxon>Actinomycetes</taxon>
        <taxon>Actinomycetales</taxon>
        <taxon>Actinomycetaceae</taxon>
        <taxon>Scrofimicrobium</taxon>
    </lineage>
</organism>
<protein>
    <submittedName>
        <fullName evidence="1">Uncharacterized protein</fullName>
    </submittedName>
</protein>
<keyword evidence="2" id="KW-1185">Reference proteome</keyword>
<name>A0A6N7W7L1_9ACTO</name>
<evidence type="ECO:0000313" key="2">
    <source>
        <dbReference type="Proteomes" id="UP000470875"/>
    </source>
</evidence>
<accession>A0A6N7W7L1</accession>
<dbReference type="Proteomes" id="UP000470875">
    <property type="component" value="Unassembled WGS sequence"/>
</dbReference>
<sequence length="108" mass="11455">MATQATKKTTTTKTDAVKALEAEATGKKVTIDFRGEVLAIDPEVLDDYTLMEQLSSGMPFGVLNALIPDRAKLSRLLATCEKSPAGNPKLSSAMEMVNELVEALGAGK</sequence>
<gene>
    <name evidence="1" type="ORF">FYJ24_06840</name>
</gene>
<evidence type="ECO:0000313" key="1">
    <source>
        <dbReference type="EMBL" id="MSS84483.1"/>
    </source>
</evidence>